<proteinExistence type="predicted"/>
<name>M9LYA4_PSEA3</name>
<sequence>MSEKSWVADMAPKDGESQASTEASLTAETDHDDESASSSGKDTAGQENEQESVKTEAIAPPKPSVRFWWEIFHGAEAGFSVEYLLDHSVRWSKNPYETVLRPQDTESSKEELELEDKIDIIGQIAAVFKQACPEAANQQPHVYFKGNHVCVELGIPAFLEALWRANICFKGKRLEIISKGLKGGDFRVFKVSGLQAGKLRDCKKTLKSCDWIFVVACVYEVDSLGGGPIFSGDLIVFTTGNMYELWGRQCFHANRSA</sequence>
<gene>
    <name evidence="2" type="ORF">PANT_6d00034</name>
</gene>
<feature type="region of interest" description="Disordered" evidence="1">
    <location>
        <begin position="1"/>
        <end position="57"/>
    </location>
</feature>
<evidence type="ECO:0000313" key="2">
    <source>
        <dbReference type="EMBL" id="GAC72030.1"/>
    </source>
</evidence>
<dbReference type="Proteomes" id="UP000011976">
    <property type="component" value="Unassembled WGS sequence"/>
</dbReference>
<dbReference type="AlphaFoldDB" id="M9LYA4"/>
<dbReference type="EMBL" id="DF196772">
    <property type="protein sequence ID" value="GAC72030.1"/>
    <property type="molecule type" value="Genomic_DNA"/>
</dbReference>
<accession>M9LYA4</accession>
<feature type="compositionally biased region" description="Polar residues" evidence="1">
    <location>
        <begin position="36"/>
        <end position="47"/>
    </location>
</feature>
<protein>
    <submittedName>
        <fullName evidence="2">Uncharacterized protein</fullName>
    </submittedName>
</protein>
<reference evidence="3" key="1">
    <citation type="journal article" date="2013" name="Genome Announc.">
        <title>Genome sequence of the basidiomycetous yeast Pseudozyma antarctica T-34, a producer of the glycolipid biosurfactants mannosylerythritol lipids.</title>
        <authorList>
            <person name="Morita T."/>
            <person name="Koike H."/>
            <person name="Koyama Y."/>
            <person name="Hagiwara H."/>
            <person name="Ito E."/>
            <person name="Fukuoka T."/>
            <person name="Imura T."/>
            <person name="Machida M."/>
            <person name="Kitamoto D."/>
        </authorList>
    </citation>
    <scope>NUCLEOTIDE SEQUENCE [LARGE SCALE GENOMIC DNA]</scope>
    <source>
        <strain evidence="3">T-34</strain>
    </source>
</reference>
<feature type="compositionally biased region" description="Polar residues" evidence="1">
    <location>
        <begin position="17"/>
        <end position="27"/>
    </location>
</feature>
<evidence type="ECO:0000256" key="1">
    <source>
        <dbReference type="SAM" id="MobiDB-lite"/>
    </source>
</evidence>
<evidence type="ECO:0000313" key="3">
    <source>
        <dbReference type="Proteomes" id="UP000011976"/>
    </source>
</evidence>
<dbReference type="OrthoDB" id="2556693at2759"/>
<organism evidence="2 3">
    <name type="scientific">Pseudozyma antarctica (strain T-34)</name>
    <name type="common">Yeast</name>
    <name type="synonym">Candida antarctica</name>
    <dbReference type="NCBI Taxonomy" id="1151754"/>
    <lineage>
        <taxon>Eukaryota</taxon>
        <taxon>Fungi</taxon>
        <taxon>Dikarya</taxon>
        <taxon>Basidiomycota</taxon>
        <taxon>Ustilaginomycotina</taxon>
        <taxon>Ustilaginomycetes</taxon>
        <taxon>Ustilaginales</taxon>
        <taxon>Ustilaginaceae</taxon>
        <taxon>Moesziomyces</taxon>
    </lineage>
</organism>